<keyword evidence="5" id="KW-0662">Pyridine nucleotide biosynthesis</keyword>
<dbReference type="SUPFAM" id="SSF51690">
    <property type="entry name" value="Nicotinate/Quinolinate PRTase C-terminal domain-like"/>
    <property type="match status" value="1"/>
</dbReference>
<evidence type="ECO:0000256" key="6">
    <source>
        <dbReference type="ARBA" id="ARBA00022676"/>
    </source>
</evidence>
<evidence type="ECO:0000256" key="3">
    <source>
        <dbReference type="ARBA" id="ARBA00009400"/>
    </source>
</evidence>
<dbReference type="InterPro" id="IPR002638">
    <property type="entry name" value="Quinolinate_PRibosylTrfase_C"/>
</dbReference>
<evidence type="ECO:0000256" key="5">
    <source>
        <dbReference type="ARBA" id="ARBA00022642"/>
    </source>
</evidence>
<keyword evidence="7 10" id="KW-0808">Transferase</keyword>
<evidence type="ECO:0000256" key="4">
    <source>
        <dbReference type="ARBA" id="ARBA00011944"/>
    </source>
</evidence>
<dbReference type="EMBL" id="BAAAQM010000064">
    <property type="protein sequence ID" value="GAA1999068.1"/>
    <property type="molecule type" value="Genomic_DNA"/>
</dbReference>
<keyword evidence="14" id="KW-1185">Reference proteome</keyword>
<dbReference type="PANTHER" id="PTHR32179:SF3">
    <property type="entry name" value="NICOTINATE-NUCLEOTIDE PYROPHOSPHORYLASE [CARBOXYLATING]"/>
    <property type="match status" value="1"/>
</dbReference>
<sequence>MKIAEFPASAARVSVAAALTEDMAAADITTLWSVPADLIATAEISTRQPGVAAGLPVIPEVFAQTDPEVQVEALVADGARVRAGDVLVRLTGSARSLVTAERTVLNFLQRLCGIATVTDRFVQAVAGTPARILDTRKTAPGLRALDKYAVTAGGGSNHRLGLAAMVLLKENHITAAGGVTAAIEAVRKGMAEAGTSVPIDVEVQNVAQAREALEAGVGWLLLDNMEPADIEEVLRMRAGRPGGSEILLEASGNVTLDRVRVIADTGVDLISIGALTHSAPALDLTMLITMDAAPRPT</sequence>
<proteinExistence type="inferred from homology"/>
<evidence type="ECO:0000256" key="10">
    <source>
        <dbReference type="PIRNR" id="PIRNR006250"/>
    </source>
</evidence>
<dbReference type="Pfam" id="PF02749">
    <property type="entry name" value="QRPTase_N"/>
    <property type="match status" value="1"/>
</dbReference>
<dbReference type="NCBIfam" id="TIGR00078">
    <property type="entry name" value="nadC"/>
    <property type="match status" value="1"/>
</dbReference>
<dbReference type="InterPro" id="IPR037128">
    <property type="entry name" value="Quinolinate_PRibosylTase_N_sf"/>
</dbReference>
<dbReference type="PIRSF" id="PIRSF006250">
    <property type="entry name" value="NadC_ModD"/>
    <property type="match status" value="1"/>
</dbReference>
<evidence type="ECO:0000256" key="7">
    <source>
        <dbReference type="ARBA" id="ARBA00022679"/>
    </source>
</evidence>
<evidence type="ECO:0000256" key="2">
    <source>
        <dbReference type="ARBA" id="ARBA00004893"/>
    </source>
</evidence>
<evidence type="ECO:0000256" key="1">
    <source>
        <dbReference type="ARBA" id="ARBA00003237"/>
    </source>
</evidence>
<comment type="function">
    <text evidence="1">Involved in the catabolism of quinolinic acid (QA).</text>
</comment>
<dbReference type="Proteomes" id="UP001499854">
    <property type="component" value="Unassembled WGS sequence"/>
</dbReference>
<dbReference type="Pfam" id="PF01729">
    <property type="entry name" value="QRPTase_C"/>
    <property type="match status" value="1"/>
</dbReference>
<comment type="pathway">
    <text evidence="2">Cofactor biosynthesis; NAD(+) biosynthesis; nicotinate D-ribonucleotide from quinolinate: step 1/1.</text>
</comment>
<protein>
    <recommendedName>
        <fullName evidence="4">nicotinate-nucleotide diphosphorylase (carboxylating)</fullName>
        <ecNumber evidence="4">2.4.2.19</ecNumber>
    </recommendedName>
    <alternativeName>
        <fullName evidence="8">Quinolinate phosphoribosyltransferase [decarboxylating]</fullName>
    </alternativeName>
</protein>
<keyword evidence="6 10" id="KW-0328">Glycosyltransferase</keyword>
<dbReference type="InterPro" id="IPR004393">
    <property type="entry name" value="NadC"/>
</dbReference>
<dbReference type="RefSeq" id="WP_344662003.1">
    <property type="nucleotide sequence ID" value="NZ_BAAAQM010000064.1"/>
</dbReference>
<name>A0ABN2T5T3_9ACTN</name>
<gene>
    <name evidence="13" type="primary">nadC_2</name>
    <name evidence="13" type="ORF">GCM10009838_75520</name>
</gene>
<evidence type="ECO:0000313" key="13">
    <source>
        <dbReference type="EMBL" id="GAA1999068.1"/>
    </source>
</evidence>
<evidence type="ECO:0000256" key="8">
    <source>
        <dbReference type="ARBA" id="ARBA00033102"/>
    </source>
</evidence>
<feature type="domain" description="Quinolinate phosphoribosyl transferase C-terminal" evidence="11">
    <location>
        <begin position="114"/>
        <end position="286"/>
    </location>
</feature>
<dbReference type="Gene3D" id="3.90.1170.20">
    <property type="entry name" value="Quinolinate phosphoribosyl transferase, N-terminal domain"/>
    <property type="match status" value="1"/>
</dbReference>
<dbReference type="CDD" id="cd01572">
    <property type="entry name" value="QPRTase"/>
    <property type="match status" value="1"/>
</dbReference>
<dbReference type="InterPro" id="IPR013785">
    <property type="entry name" value="Aldolase_TIM"/>
</dbReference>
<comment type="similarity">
    <text evidence="3 10">Belongs to the NadC/ModD family.</text>
</comment>
<evidence type="ECO:0000259" key="12">
    <source>
        <dbReference type="Pfam" id="PF02749"/>
    </source>
</evidence>
<accession>A0ABN2T5T3</accession>
<comment type="caution">
    <text evidence="13">The sequence shown here is derived from an EMBL/GenBank/DDBJ whole genome shotgun (WGS) entry which is preliminary data.</text>
</comment>
<evidence type="ECO:0000259" key="11">
    <source>
        <dbReference type="Pfam" id="PF01729"/>
    </source>
</evidence>
<evidence type="ECO:0000256" key="9">
    <source>
        <dbReference type="ARBA" id="ARBA00047445"/>
    </source>
</evidence>
<dbReference type="InterPro" id="IPR022412">
    <property type="entry name" value="Quinolinate_PRibosylTrfase_N"/>
</dbReference>
<organism evidence="13 14">
    <name type="scientific">Catenulispora subtropica</name>
    <dbReference type="NCBI Taxonomy" id="450798"/>
    <lineage>
        <taxon>Bacteria</taxon>
        <taxon>Bacillati</taxon>
        <taxon>Actinomycetota</taxon>
        <taxon>Actinomycetes</taxon>
        <taxon>Catenulisporales</taxon>
        <taxon>Catenulisporaceae</taxon>
        <taxon>Catenulispora</taxon>
    </lineage>
</organism>
<dbReference type="PANTHER" id="PTHR32179">
    <property type="entry name" value="NICOTINATE-NUCLEOTIDE PYROPHOSPHORYLASE [CARBOXYLATING]"/>
    <property type="match status" value="1"/>
</dbReference>
<feature type="domain" description="Quinolinate phosphoribosyl transferase N-terminal" evidence="12">
    <location>
        <begin position="27"/>
        <end position="112"/>
    </location>
</feature>
<dbReference type="Gene3D" id="3.20.20.70">
    <property type="entry name" value="Aldolase class I"/>
    <property type="match status" value="1"/>
</dbReference>
<evidence type="ECO:0000313" key="14">
    <source>
        <dbReference type="Proteomes" id="UP001499854"/>
    </source>
</evidence>
<comment type="catalytic activity">
    <reaction evidence="9">
        <text>nicotinate beta-D-ribonucleotide + CO2 + diphosphate = quinolinate + 5-phospho-alpha-D-ribose 1-diphosphate + 2 H(+)</text>
        <dbReference type="Rhea" id="RHEA:12733"/>
        <dbReference type="ChEBI" id="CHEBI:15378"/>
        <dbReference type="ChEBI" id="CHEBI:16526"/>
        <dbReference type="ChEBI" id="CHEBI:29959"/>
        <dbReference type="ChEBI" id="CHEBI:33019"/>
        <dbReference type="ChEBI" id="CHEBI:57502"/>
        <dbReference type="ChEBI" id="CHEBI:58017"/>
        <dbReference type="EC" id="2.4.2.19"/>
    </reaction>
</comment>
<dbReference type="InterPro" id="IPR036068">
    <property type="entry name" value="Nicotinate_pribotase-like_C"/>
</dbReference>
<dbReference type="SUPFAM" id="SSF54675">
    <property type="entry name" value="Nicotinate/Quinolinate PRTase N-terminal domain-like"/>
    <property type="match status" value="1"/>
</dbReference>
<dbReference type="InterPro" id="IPR027277">
    <property type="entry name" value="NadC/ModD"/>
</dbReference>
<reference evidence="13 14" key="1">
    <citation type="journal article" date="2019" name="Int. J. Syst. Evol. Microbiol.">
        <title>The Global Catalogue of Microorganisms (GCM) 10K type strain sequencing project: providing services to taxonomists for standard genome sequencing and annotation.</title>
        <authorList>
            <consortium name="The Broad Institute Genomics Platform"/>
            <consortium name="The Broad Institute Genome Sequencing Center for Infectious Disease"/>
            <person name="Wu L."/>
            <person name="Ma J."/>
        </authorList>
    </citation>
    <scope>NUCLEOTIDE SEQUENCE [LARGE SCALE GENOMIC DNA]</scope>
    <source>
        <strain evidence="13 14">JCM 16013</strain>
    </source>
</reference>
<dbReference type="EC" id="2.4.2.19" evidence="4"/>